<organism evidence="1 2">
    <name type="scientific">Chaetomium tenue</name>
    <dbReference type="NCBI Taxonomy" id="1854479"/>
    <lineage>
        <taxon>Eukaryota</taxon>
        <taxon>Fungi</taxon>
        <taxon>Dikarya</taxon>
        <taxon>Ascomycota</taxon>
        <taxon>Pezizomycotina</taxon>
        <taxon>Sordariomycetes</taxon>
        <taxon>Sordariomycetidae</taxon>
        <taxon>Sordariales</taxon>
        <taxon>Chaetomiaceae</taxon>
        <taxon>Chaetomium</taxon>
    </lineage>
</organism>
<sequence>MAEMPLFPMTPQSSPQHRPSGLTATGQDSRGRGDAQDLRRRQSVRFMGPCSTRTASRGAHASGSSKERNRDSADTQEGGREISNQETDEDQMNEKAPSPPSRVPPPVPLPHIAASYLDALAAAEEYYTPQDDIASAPSSYRRLHRSKSMFTDSPGNKSVRSKPPPPLASRRFFRSDPSDVKPPHDETAPSLRAPKSMSFLSGRRSQSRFNTNRDRTALDPTPFRSSGVPENASPITGKSTPRLRHKSSIFFGSLSHQAGPKMHKTLRGSNVTEDLEEPSSTPHSHSEQSSTLRLRARNVSRSLKVKIKGLFSGAKSQDGAGSIPCQHIEAQRSHVTPIRTSNADNKSPVDGGDELTRSPLARVSTFRMVPPELVHTGKASRESLTNEQDRIVSDGSSLTSWVHSGPSTLTSQEQQQWREWEKQRLSVIRENGAHAPSPSIRRRVLGPGVFQPPDGAAKDPVAAGPMVDSQRIYSALVKRMQATNTETAQDRGSERSALAGEEAEERSNETPDTIRHVIPERKYLMASRDIHTPTRSSKRASLSRKPSHENEKVDNRYAVNYGSPSSHRGRRSVDFTDERRTSAATDVASLYKGSQPETEGDSNNIVTQRSARPDWSKLSSSPASHLFRAGSPYRRALRKSMEEEQNAWAQSSVNEHDSDTGTQVHYASDGGNVPETDSDSAKDLDYSESVYSSDEVANRNSAANTPAMYRPGGRRETSTVSSVDWKTWLSANVDKLEPAPSPSKPPSYAERALPAVPQKLHATAANRFPSLRGHVREQAQIDDDDRDRDHGRDYRNKNVRSDDADDVFQSTPTQKSVCKTTPSTTTTTTLPSTTAATPLSQVPVQPNIIPNPSPLRHSISGNKRATPPTHPSHNNYGHGHGAEVGVAAGGRLLLVENESPTRAPPPPPPPPIPPRSKMRPEPLRIVRASPGPVGGVHGHRHHHHHHGPG</sequence>
<gene>
    <name evidence="1" type="ORF">F5144DRAFT_654910</name>
</gene>
<evidence type="ECO:0000313" key="1">
    <source>
        <dbReference type="EMBL" id="KAH6628470.1"/>
    </source>
</evidence>
<dbReference type="Proteomes" id="UP000724584">
    <property type="component" value="Unassembled WGS sequence"/>
</dbReference>
<comment type="caution">
    <text evidence="1">The sequence shown here is derived from an EMBL/GenBank/DDBJ whole genome shotgun (WGS) entry which is preliminary data.</text>
</comment>
<accession>A0ACB7P3D0</accession>
<protein>
    <submittedName>
        <fullName evidence="1">Uncharacterized protein</fullName>
    </submittedName>
</protein>
<dbReference type="EMBL" id="JAGIZQ010000005">
    <property type="protein sequence ID" value="KAH6628470.1"/>
    <property type="molecule type" value="Genomic_DNA"/>
</dbReference>
<proteinExistence type="predicted"/>
<keyword evidence="2" id="KW-1185">Reference proteome</keyword>
<name>A0ACB7P3D0_9PEZI</name>
<reference evidence="1 2" key="1">
    <citation type="journal article" date="2021" name="Nat. Commun.">
        <title>Genetic determinants of endophytism in the Arabidopsis root mycobiome.</title>
        <authorList>
            <person name="Mesny F."/>
            <person name="Miyauchi S."/>
            <person name="Thiergart T."/>
            <person name="Pickel B."/>
            <person name="Atanasova L."/>
            <person name="Karlsson M."/>
            <person name="Huettel B."/>
            <person name="Barry K.W."/>
            <person name="Haridas S."/>
            <person name="Chen C."/>
            <person name="Bauer D."/>
            <person name="Andreopoulos W."/>
            <person name="Pangilinan J."/>
            <person name="LaButti K."/>
            <person name="Riley R."/>
            <person name="Lipzen A."/>
            <person name="Clum A."/>
            <person name="Drula E."/>
            <person name="Henrissat B."/>
            <person name="Kohler A."/>
            <person name="Grigoriev I.V."/>
            <person name="Martin F.M."/>
            <person name="Hacquard S."/>
        </authorList>
    </citation>
    <scope>NUCLEOTIDE SEQUENCE [LARGE SCALE GENOMIC DNA]</scope>
    <source>
        <strain evidence="1 2">MPI-SDFR-AT-0079</strain>
    </source>
</reference>
<evidence type="ECO:0000313" key="2">
    <source>
        <dbReference type="Proteomes" id="UP000724584"/>
    </source>
</evidence>